<proteinExistence type="predicted"/>
<evidence type="ECO:0000313" key="1">
    <source>
        <dbReference type="EMBL" id="MFC6039481.1"/>
    </source>
</evidence>
<evidence type="ECO:0000313" key="2">
    <source>
        <dbReference type="Proteomes" id="UP001596170"/>
    </source>
</evidence>
<protein>
    <submittedName>
        <fullName evidence="1">DUF72 domain-containing protein</fullName>
    </submittedName>
</protein>
<dbReference type="Gene3D" id="3.20.20.410">
    <property type="entry name" value="Protein of unknown function UPF0759"/>
    <property type="match status" value="1"/>
</dbReference>
<dbReference type="PANTHER" id="PTHR30348">
    <property type="entry name" value="UNCHARACTERIZED PROTEIN YECE"/>
    <property type="match status" value="1"/>
</dbReference>
<dbReference type="InterPro" id="IPR036520">
    <property type="entry name" value="UPF0759_sf"/>
</dbReference>
<keyword evidence="2" id="KW-1185">Reference proteome</keyword>
<dbReference type="SUPFAM" id="SSF117396">
    <property type="entry name" value="TM1631-like"/>
    <property type="match status" value="1"/>
</dbReference>
<dbReference type="Pfam" id="PF01904">
    <property type="entry name" value="DUF72"/>
    <property type="match status" value="1"/>
</dbReference>
<gene>
    <name evidence="1" type="ORF">ACFPYN_08600</name>
</gene>
<reference evidence="2" key="1">
    <citation type="journal article" date="2019" name="Int. J. Syst. Evol. Microbiol.">
        <title>The Global Catalogue of Microorganisms (GCM) 10K type strain sequencing project: providing services to taxonomists for standard genome sequencing and annotation.</title>
        <authorList>
            <consortium name="The Broad Institute Genomics Platform"/>
            <consortium name="The Broad Institute Genome Sequencing Center for Infectious Disease"/>
            <person name="Wu L."/>
            <person name="Ma J."/>
        </authorList>
    </citation>
    <scope>NUCLEOTIDE SEQUENCE [LARGE SCALE GENOMIC DNA]</scope>
    <source>
        <strain evidence="2">CCUG 54527</strain>
    </source>
</reference>
<accession>A0ABW1L684</accession>
<dbReference type="RefSeq" id="WP_377733580.1">
    <property type="nucleotide sequence ID" value="NZ_JBHSRI010000009.1"/>
</dbReference>
<dbReference type="PANTHER" id="PTHR30348:SF13">
    <property type="entry name" value="UPF0759 PROTEIN YUNF"/>
    <property type="match status" value="1"/>
</dbReference>
<dbReference type="Proteomes" id="UP001596170">
    <property type="component" value="Unassembled WGS sequence"/>
</dbReference>
<organism evidence="1 2">
    <name type="scientific">Paenisporosarcina macmurdoensis</name>
    <dbReference type="NCBI Taxonomy" id="212659"/>
    <lineage>
        <taxon>Bacteria</taxon>
        <taxon>Bacillati</taxon>
        <taxon>Bacillota</taxon>
        <taxon>Bacilli</taxon>
        <taxon>Bacillales</taxon>
        <taxon>Caryophanaceae</taxon>
        <taxon>Paenisporosarcina</taxon>
    </lineage>
</organism>
<comment type="caution">
    <text evidence="1">The sequence shown here is derived from an EMBL/GenBank/DDBJ whole genome shotgun (WGS) entry which is preliminary data.</text>
</comment>
<dbReference type="InterPro" id="IPR002763">
    <property type="entry name" value="DUF72"/>
</dbReference>
<dbReference type="EMBL" id="JBHSRI010000009">
    <property type="protein sequence ID" value="MFC6039481.1"/>
    <property type="molecule type" value="Genomic_DNA"/>
</dbReference>
<name>A0ABW1L684_9BACL</name>
<sequence>MIHVGLTGWGDHPDIYSTESKSSEKLVDYSAHFPVVELDASFYAIQPERNMLKWIRETPDTFRFVVKAYQGITGHLRGESPFESTEEMFTLYRESLIPLIEANKLSMVLVQFPPWFDCQKKNVDYINEVHERLQGLPLAIEFRHQSWYYPEFKQKTVDYLKHNQWIHSVCDEPQAGEGSIPLVAVSTNEDHVLLRLHGRNVHGWKNPGNDQKWREVRYLYDYNMAELQQIATIVKSLSQQSKQVTVLFNNNSGGHAANNAKQFMRLFNLQYEGLSPKQLDMFEGEW</sequence>